<dbReference type="Proteomes" id="UP000050398">
    <property type="component" value="Unassembled WGS sequence"/>
</dbReference>
<gene>
    <name evidence="1" type="ORF">AM506_07540</name>
</gene>
<accession>A0A0P6WUQ3</accession>
<evidence type="ECO:0000313" key="2">
    <source>
        <dbReference type="Proteomes" id="UP000050398"/>
    </source>
</evidence>
<dbReference type="RefSeq" id="WP_060671892.1">
    <property type="nucleotide sequence ID" value="NZ_LIXZ01000005.1"/>
</dbReference>
<proteinExistence type="predicted"/>
<sequence length="62" mass="7300">MTWIVVIVSFFILIVLSEELVYHLLRTRIMEGGQPERKKSAGKIKEWLHKMKLIPNNGQQNH</sequence>
<dbReference type="EMBL" id="LIXZ01000005">
    <property type="protein sequence ID" value="KPL59925.1"/>
    <property type="molecule type" value="Genomic_DNA"/>
</dbReference>
<dbReference type="OrthoDB" id="9899417at2"/>
<evidence type="ECO:0000313" key="1">
    <source>
        <dbReference type="EMBL" id="KPL59925.1"/>
    </source>
</evidence>
<dbReference type="AlphaFoldDB" id="A0A0P6WUQ3"/>
<name>A0A0P6WUQ3_9BACI</name>
<protein>
    <submittedName>
        <fullName evidence="1">Uncharacterized protein</fullName>
    </submittedName>
</protein>
<reference evidence="1 2" key="1">
    <citation type="submission" date="2015-08" db="EMBL/GenBank/DDBJ databases">
        <title>Draft Genome Sequence of Bacillus vietnamensis UCD-SED5.</title>
        <authorList>
            <person name="Lee R.D."/>
            <person name="Jospin G."/>
            <person name="Lang J.M."/>
            <person name="Coil D.A."/>
            <person name="Eisen J.A."/>
        </authorList>
    </citation>
    <scope>NUCLEOTIDE SEQUENCE [LARGE SCALE GENOMIC DNA]</scope>
    <source>
        <strain evidence="1 2">UCD-SED5</strain>
    </source>
</reference>
<comment type="caution">
    <text evidence="1">The sequence shown here is derived from an EMBL/GenBank/DDBJ whole genome shotgun (WGS) entry which is preliminary data.</text>
</comment>
<organism evidence="1 2">
    <name type="scientific">Rossellomorea vietnamensis</name>
    <dbReference type="NCBI Taxonomy" id="218284"/>
    <lineage>
        <taxon>Bacteria</taxon>
        <taxon>Bacillati</taxon>
        <taxon>Bacillota</taxon>
        <taxon>Bacilli</taxon>
        <taxon>Bacillales</taxon>
        <taxon>Bacillaceae</taxon>
        <taxon>Rossellomorea</taxon>
    </lineage>
</organism>
<dbReference type="PATRIC" id="fig|218284.4.peg.3117"/>